<evidence type="ECO:0000313" key="2">
    <source>
        <dbReference type="Proteomes" id="UP000245207"/>
    </source>
</evidence>
<gene>
    <name evidence="1" type="ORF">CTI12_AA332520</name>
</gene>
<dbReference type="GO" id="GO:0009570">
    <property type="term" value="C:chloroplast stroma"/>
    <property type="evidence" value="ECO:0007669"/>
    <property type="project" value="InterPro"/>
</dbReference>
<keyword evidence="2" id="KW-1185">Reference proteome</keyword>
<dbReference type="GO" id="GO:0009941">
    <property type="term" value="C:chloroplast envelope"/>
    <property type="evidence" value="ECO:0007669"/>
    <property type="project" value="TreeGrafter"/>
</dbReference>
<dbReference type="AlphaFoldDB" id="A0A2U1MY30"/>
<evidence type="ECO:0000313" key="1">
    <source>
        <dbReference type="EMBL" id="PWA66173.1"/>
    </source>
</evidence>
<organism evidence="1 2">
    <name type="scientific">Artemisia annua</name>
    <name type="common">Sweet wormwood</name>
    <dbReference type="NCBI Taxonomy" id="35608"/>
    <lineage>
        <taxon>Eukaryota</taxon>
        <taxon>Viridiplantae</taxon>
        <taxon>Streptophyta</taxon>
        <taxon>Embryophyta</taxon>
        <taxon>Tracheophyta</taxon>
        <taxon>Spermatophyta</taxon>
        <taxon>Magnoliopsida</taxon>
        <taxon>eudicotyledons</taxon>
        <taxon>Gunneridae</taxon>
        <taxon>Pentapetalae</taxon>
        <taxon>asterids</taxon>
        <taxon>campanulids</taxon>
        <taxon>Asterales</taxon>
        <taxon>Asteraceae</taxon>
        <taxon>Asteroideae</taxon>
        <taxon>Anthemideae</taxon>
        <taxon>Artemisiinae</taxon>
        <taxon>Artemisia</taxon>
    </lineage>
</organism>
<dbReference type="STRING" id="35608.A0A2U1MY30"/>
<dbReference type="InterPro" id="IPR044242">
    <property type="entry name" value="LTD-like"/>
</dbReference>
<sequence>MATIPCTIQLNYTKPICKVAVVKLGSEFMGGMGKRVGFSRRIGVSNGSRSVCWFKFGKNGVDAEGAGIYGSQSLNDFDHDDVEQDYVFGELGIF</sequence>
<accession>A0A2U1MY30</accession>
<reference evidence="1 2" key="1">
    <citation type="journal article" date="2018" name="Mol. Plant">
        <title>The genome of Artemisia annua provides insight into the evolution of Asteraceae family and artemisinin biosynthesis.</title>
        <authorList>
            <person name="Shen Q."/>
            <person name="Zhang L."/>
            <person name="Liao Z."/>
            <person name="Wang S."/>
            <person name="Yan T."/>
            <person name="Shi P."/>
            <person name="Liu M."/>
            <person name="Fu X."/>
            <person name="Pan Q."/>
            <person name="Wang Y."/>
            <person name="Lv Z."/>
            <person name="Lu X."/>
            <person name="Zhang F."/>
            <person name="Jiang W."/>
            <person name="Ma Y."/>
            <person name="Chen M."/>
            <person name="Hao X."/>
            <person name="Li L."/>
            <person name="Tang Y."/>
            <person name="Lv G."/>
            <person name="Zhou Y."/>
            <person name="Sun X."/>
            <person name="Brodelius P.E."/>
            <person name="Rose J.K.C."/>
            <person name="Tang K."/>
        </authorList>
    </citation>
    <scope>NUCLEOTIDE SEQUENCE [LARGE SCALE GENOMIC DNA]</scope>
    <source>
        <strain evidence="2">cv. Huhao1</strain>
        <tissue evidence="1">Leaf</tissue>
    </source>
</reference>
<dbReference type="GO" id="GO:0090391">
    <property type="term" value="P:granum assembly"/>
    <property type="evidence" value="ECO:0007669"/>
    <property type="project" value="InterPro"/>
</dbReference>
<dbReference type="EMBL" id="PKPP01004088">
    <property type="protein sequence ID" value="PWA66173.1"/>
    <property type="molecule type" value="Genomic_DNA"/>
</dbReference>
<name>A0A2U1MY30_ARTAN</name>
<dbReference type="PANTHER" id="PTHR47317">
    <property type="entry name" value="PROTEIN LHCP TRANSLOCATION DEFECT"/>
    <property type="match status" value="1"/>
</dbReference>
<proteinExistence type="predicted"/>
<dbReference type="PANTHER" id="PTHR47317:SF1">
    <property type="entry name" value="PROTEIN LHCP TRANSLOCATION DEFECT"/>
    <property type="match status" value="1"/>
</dbReference>
<protein>
    <submittedName>
        <fullName evidence="1">Protein LHCP TRANSLOCATION DEFECT</fullName>
    </submittedName>
</protein>
<dbReference type="GO" id="GO:0006886">
    <property type="term" value="P:intracellular protein transport"/>
    <property type="evidence" value="ECO:0007669"/>
    <property type="project" value="InterPro"/>
</dbReference>
<dbReference type="Proteomes" id="UP000245207">
    <property type="component" value="Unassembled WGS sequence"/>
</dbReference>
<comment type="caution">
    <text evidence="1">The sequence shown here is derived from an EMBL/GenBank/DDBJ whole genome shotgun (WGS) entry which is preliminary data.</text>
</comment>
<dbReference type="OrthoDB" id="539213at2759"/>